<dbReference type="SUPFAM" id="SSF111369">
    <property type="entry name" value="HlyD-like secretion proteins"/>
    <property type="match status" value="1"/>
</dbReference>
<dbReference type="InterPro" id="IPR006143">
    <property type="entry name" value="RND_pump_MFP"/>
</dbReference>
<dbReference type="Gene3D" id="2.40.50.100">
    <property type="match status" value="1"/>
</dbReference>
<feature type="domain" description="CzcB-like barrel-sandwich hybrid" evidence="3">
    <location>
        <begin position="60"/>
        <end position="180"/>
    </location>
</feature>
<feature type="domain" description="YknX-like C-terminal permuted SH3-like" evidence="4">
    <location>
        <begin position="273"/>
        <end position="340"/>
    </location>
</feature>
<dbReference type="Pfam" id="PF25973">
    <property type="entry name" value="BSH_CzcB"/>
    <property type="match status" value="1"/>
</dbReference>
<evidence type="ECO:0000256" key="2">
    <source>
        <dbReference type="SAM" id="SignalP"/>
    </source>
</evidence>
<feature type="signal peptide" evidence="2">
    <location>
        <begin position="1"/>
        <end position="25"/>
    </location>
</feature>
<dbReference type="PROSITE" id="PS51257">
    <property type="entry name" value="PROKAR_LIPOPROTEIN"/>
    <property type="match status" value="1"/>
</dbReference>
<evidence type="ECO:0000313" key="6">
    <source>
        <dbReference type="Proteomes" id="UP000823603"/>
    </source>
</evidence>
<dbReference type="InterPro" id="IPR058647">
    <property type="entry name" value="BSH_CzcB-like"/>
</dbReference>
<evidence type="ECO:0000256" key="1">
    <source>
        <dbReference type="ARBA" id="ARBA00009477"/>
    </source>
</evidence>
<dbReference type="PANTHER" id="PTHR30469:SF20">
    <property type="entry name" value="EFFLUX RND TRANSPORTER PERIPLASMIC ADAPTOR SUBUNIT"/>
    <property type="match status" value="1"/>
</dbReference>
<dbReference type="AlphaFoldDB" id="A0A9D9NE18"/>
<gene>
    <name evidence="5" type="ORF">IAB82_00305</name>
</gene>
<organism evidence="5 6">
    <name type="scientific">Candidatus Cryptobacteroides faecavium</name>
    <dbReference type="NCBI Taxonomy" id="2840762"/>
    <lineage>
        <taxon>Bacteria</taxon>
        <taxon>Pseudomonadati</taxon>
        <taxon>Bacteroidota</taxon>
        <taxon>Bacteroidia</taxon>
        <taxon>Bacteroidales</taxon>
        <taxon>Candidatus Cryptobacteroides</taxon>
    </lineage>
</organism>
<dbReference type="GO" id="GO:1990281">
    <property type="term" value="C:efflux pump complex"/>
    <property type="evidence" value="ECO:0007669"/>
    <property type="project" value="TreeGrafter"/>
</dbReference>
<dbReference type="InterPro" id="IPR058637">
    <property type="entry name" value="YknX-like_C"/>
</dbReference>
<reference evidence="5" key="2">
    <citation type="journal article" date="2021" name="PeerJ">
        <title>Extensive microbial diversity within the chicken gut microbiome revealed by metagenomics and culture.</title>
        <authorList>
            <person name="Gilroy R."/>
            <person name="Ravi A."/>
            <person name="Getino M."/>
            <person name="Pursley I."/>
            <person name="Horton D.L."/>
            <person name="Alikhan N.F."/>
            <person name="Baker D."/>
            <person name="Gharbi K."/>
            <person name="Hall N."/>
            <person name="Watson M."/>
            <person name="Adriaenssens E.M."/>
            <person name="Foster-Nyarko E."/>
            <person name="Jarju S."/>
            <person name="Secka A."/>
            <person name="Antonio M."/>
            <person name="Oren A."/>
            <person name="Chaudhuri R.R."/>
            <person name="La Ragione R."/>
            <person name="Hildebrand F."/>
            <person name="Pallen M.J."/>
        </authorList>
    </citation>
    <scope>NUCLEOTIDE SEQUENCE</scope>
    <source>
        <strain evidence="5">B2-22910</strain>
    </source>
</reference>
<feature type="chain" id="PRO_5039644115" evidence="2">
    <location>
        <begin position="26"/>
        <end position="341"/>
    </location>
</feature>
<comment type="caution">
    <text evidence="5">The sequence shown here is derived from an EMBL/GenBank/DDBJ whole genome shotgun (WGS) entry which is preliminary data.</text>
</comment>
<dbReference type="EMBL" id="JADIMB010000001">
    <property type="protein sequence ID" value="MBO8470222.1"/>
    <property type="molecule type" value="Genomic_DNA"/>
</dbReference>
<dbReference type="GO" id="GO:0015562">
    <property type="term" value="F:efflux transmembrane transporter activity"/>
    <property type="evidence" value="ECO:0007669"/>
    <property type="project" value="TreeGrafter"/>
</dbReference>
<comment type="similarity">
    <text evidence="1">Belongs to the membrane fusion protein (MFP) (TC 8.A.1) family.</text>
</comment>
<dbReference type="Gene3D" id="2.40.420.20">
    <property type="match status" value="1"/>
</dbReference>
<dbReference type="Pfam" id="PF25989">
    <property type="entry name" value="YknX_C"/>
    <property type="match status" value="1"/>
</dbReference>
<name>A0A9D9NE18_9BACT</name>
<evidence type="ECO:0000259" key="4">
    <source>
        <dbReference type="Pfam" id="PF25989"/>
    </source>
</evidence>
<keyword evidence="2" id="KW-0732">Signal</keyword>
<reference evidence="5" key="1">
    <citation type="submission" date="2020-10" db="EMBL/GenBank/DDBJ databases">
        <authorList>
            <person name="Gilroy R."/>
        </authorList>
    </citation>
    <scope>NUCLEOTIDE SEQUENCE</scope>
    <source>
        <strain evidence="5">B2-22910</strain>
    </source>
</reference>
<sequence length="341" mass="35716">MEQAKYILLLAAGAACLSAGCTAGAGQQRDPAPVPVEVITLEEETASTGRNYVGSVTASRTAVLSCSYPGTLRTLDAKVGRSVRQGDTIAVIVSQNVLSTKKMADATLAQAEDGYRRLSQIYDSGSVAEVKMIEVQTQLSKARAAAQAAQDALDNCTVKAPFSGVIGEVFSEEGVEVNAVEPLVRLMDVSSVEIDFPVPEKEISSVEEGGMAQVEVPALDGLRFSATVKTKGISASALSHSYKCTLSPVEDIPGLMPGMVCKVYMDAPATAGISVPAATVRTDSRGHYVWTVKDSRVEKKYVDLGDFSGKGVEVVSGLRAGDMVITRGAQKVSSGMAVTVK</sequence>
<protein>
    <submittedName>
        <fullName evidence="5">Efflux RND transporter periplasmic adaptor subunit</fullName>
    </submittedName>
</protein>
<evidence type="ECO:0000313" key="5">
    <source>
        <dbReference type="EMBL" id="MBO8470222.1"/>
    </source>
</evidence>
<dbReference type="Gene3D" id="1.10.287.470">
    <property type="entry name" value="Helix hairpin bin"/>
    <property type="match status" value="1"/>
</dbReference>
<evidence type="ECO:0000259" key="3">
    <source>
        <dbReference type="Pfam" id="PF25973"/>
    </source>
</evidence>
<proteinExistence type="inferred from homology"/>
<accession>A0A9D9NE18</accession>
<dbReference type="NCBIfam" id="TIGR01730">
    <property type="entry name" value="RND_mfp"/>
    <property type="match status" value="1"/>
</dbReference>
<dbReference type="PANTHER" id="PTHR30469">
    <property type="entry name" value="MULTIDRUG RESISTANCE PROTEIN MDTA"/>
    <property type="match status" value="1"/>
</dbReference>
<dbReference type="Gene3D" id="2.40.30.170">
    <property type="match status" value="1"/>
</dbReference>
<dbReference type="Proteomes" id="UP000823603">
    <property type="component" value="Unassembled WGS sequence"/>
</dbReference>